<keyword evidence="3" id="KW-1185">Reference proteome</keyword>
<evidence type="ECO:0000313" key="2">
    <source>
        <dbReference type="EMBL" id="ELR68485.1"/>
    </source>
</evidence>
<dbReference type="Pfam" id="PF13517">
    <property type="entry name" value="FG-GAP_3"/>
    <property type="match status" value="3"/>
</dbReference>
<dbReference type="InterPro" id="IPR028994">
    <property type="entry name" value="Integrin_alpha_N"/>
</dbReference>
<dbReference type="PANTHER" id="PTHR44103">
    <property type="entry name" value="PROPROTEIN CONVERTASE P"/>
    <property type="match status" value="1"/>
</dbReference>
<dbReference type="Proteomes" id="UP000011135">
    <property type="component" value="Unassembled WGS sequence"/>
</dbReference>
<comment type="caution">
    <text evidence="2">The sequence shown here is derived from an EMBL/GenBank/DDBJ whole genome shotgun (WGS) entry which is preliminary data.</text>
</comment>
<reference evidence="2 3" key="1">
    <citation type="submission" date="2012-12" db="EMBL/GenBank/DDBJ databases">
        <title>Genome assembly of Fulvivirga imtechensis AK7.</title>
        <authorList>
            <person name="Nupur N."/>
            <person name="Khatri I."/>
            <person name="Kumar R."/>
            <person name="Subramanian S."/>
            <person name="Pinnaka A."/>
        </authorList>
    </citation>
    <scope>NUCLEOTIDE SEQUENCE [LARGE SCALE GENOMIC DNA]</scope>
    <source>
        <strain evidence="2 3">AK7</strain>
    </source>
</reference>
<evidence type="ECO:0000256" key="1">
    <source>
        <dbReference type="ARBA" id="ARBA00022729"/>
    </source>
</evidence>
<name>L8JI35_9BACT</name>
<protein>
    <submittedName>
        <fullName evidence="2">Flagellar hook-length control protein FliK</fullName>
    </submittedName>
</protein>
<dbReference type="Gene3D" id="2.130.10.130">
    <property type="entry name" value="Integrin alpha, N-terminal"/>
    <property type="match status" value="1"/>
</dbReference>
<dbReference type="EMBL" id="AMZN01000111">
    <property type="protein sequence ID" value="ELR68485.1"/>
    <property type="molecule type" value="Genomic_DNA"/>
</dbReference>
<proteinExistence type="predicted"/>
<keyword evidence="2" id="KW-0282">Flagellum</keyword>
<dbReference type="SUPFAM" id="SSF69318">
    <property type="entry name" value="Integrin alpha N-terminal domain"/>
    <property type="match status" value="2"/>
</dbReference>
<dbReference type="PATRIC" id="fig|1237149.3.peg.5433"/>
<dbReference type="OrthoDB" id="9816120at2"/>
<dbReference type="InterPro" id="IPR013517">
    <property type="entry name" value="FG-GAP"/>
</dbReference>
<keyword evidence="2" id="KW-0969">Cilium</keyword>
<dbReference type="AlphaFoldDB" id="L8JI35"/>
<gene>
    <name evidence="2" type="ORF">C900_00319</name>
</gene>
<dbReference type="Pfam" id="PF17963">
    <property type="entry name" value="Big_9"/>
    <property type="match status" value="1"/>
</dbReference>
<dbReference type="PANTHER" id="PTHR44103:SF1">
    <property type="entry name" value="PROPROTEIN CONVERTASE P"/>
    <property type="match status" value="1"/>
</dbReference>
<dbReference type="STRING" id="1237149.C900_00319"/>
<evidence type="ECO:0000313" key="3">
    <source>
        <dbReference type="Proteomes" id="UP000011135"/>
    </source>
</evidence>
<accession>L8JI35</accession>
<dbReference type="RefSeq" id="WP_009583232.1">
    <property type="nucleotide sequence ID" value="NZ_AMZN01000111.1"/>
</dbReference>
<dbReference type="eggNOG" id="COG4932">
    <property type="taxonomic scope" value="Bacteria"/>
</dbReference>
<dbReference type="NCBIfam" id="TIGR04131">
    <property type="entry name" value="Bac_Flav_CTERM"/>
    <property type="match status" value="1"/>
</dbReference>
<sequence>MGNHLQSLYRHTLTKYKKYRSRYRKSIQTGLYFQYSQKKQRLILERIEKLKQRLASLKWQIKMAIASGALVMALHAAPAQGQELGPFVEAPAKNPFPPPPVSRLTREHPAIVDIDNDGDLDVFIGLTSGTIIFLKNEGSAEKPYFVQQFSTDNPANGIDVGYNATPTFADLDGDGDYDLIIGEYDQYPYTPYANINYYENTGTASAPVFTLPSGEHPMDNVFSDSFYGHPAFVDIDNDGDLDVFVGGARNTIYATYRETIKFWRNDGSLPVAQFTAEEGASNLISIVNPEFGGTLDHAAPVLVDIDGDGDKDMFVGDINGDIRFFRNDGTAESPSFPAEITGTGNPFDGLTAPSFASPEFGDFDNDGDFDAIVGGGSSDHIQYFENIGTASAPQFVERFGPLNPFQGVDVGYHSTPAFVDIDNDGDLDAFIGGKYSGYNTGFVRFFENTNGTFQEKNSTENPVEGLSNVNFQNPSFVDIDGDDDQDYFLDIDYDILFYENTGNASSMELGSANSSLLTPDLEGIVYNYKTTFADVDRDGDLDAIGAHTGYPGGNLKYYKNTGTVNSPVFTLDDLNNPFSTLTETDLSYSPTPEFVDIDHNGHADLFVGRNTGTILFFPNTGAESFDISMTSANNPLAAVNVSSDAAPAFADIDGDGDLDAFIGSFSGRITYFENQNQPPEIVTNVGSALSFTENDAPLILDAGFAISDDGDDDIISAEVAITANYINGEDVLTFTPQGGVTGSFNASTGVLSLSGYAKLAVYELVLQSITYENTSENPSPAPRTIELTAIDFDATNPTSATSMTVNVIPVNDAPVLTATGSNVTYTEDDDPGVVIDPGVIISDVDNTTLSGATIAITANFVDTEDVLDFTDQNGITGNYDAATGVLTLSGSATLAQYEAALRSIAYRNTSQNPDPATRTVTFEVNDGTDPSNTGTATVAVVPVNDAPVISSNNGTTATDYYVEESPVIIDNLITISDVDDTDLEAGEVRITDFVAGDVLHFTDQNGITGSYDTQTGILALSGTATIENYTTALQSITFENNNAASGQRQIEFIINDGNADSSPYIRNMNVIANEPPVVDTTPQSTQVGNIVTIDLCDLISDPDNTYSELTITVVSITSGAATDISDCILTINYGSTGFSGQDQLVLQACDPSGACDQNTINIQVDEPSGPLTIYNAVSPNGDGLNDWWEIVNLTSPNKIALYNRWGDLVKTLTDYAGHTPNTLLNDLPAGTYYYKIKSPQGDYEGYLVIKK</sequence>
<dbReference type="eggNOG" id="COG2931">
    <property type="taxonomic scope" value="Bacteria"/>
</dbReference>
<dbReference type="InterPro" id="IPR026341">
    <property type="entry name" value="T9SS_type_B"/>
</dbReference>
<organism evidence="2 3">
    <name type="scientific">Fulvivirga imtechensis AK7</name>
    <dbReference type="NCBI Taxonomy" id="1237149"/>
    <lineage>
        <taxon>Bacteria</taxon>
        <taxon>Pseudomonadati</taxon>
        <taxon>Bacteroidota</taxon>
        <taxon>Cytophagia</taxon>
        <taxon>Cytophagales</taxon>
        <taxon>Fulvivirgaceae</taxon>
        <taxon>Fulvivirga</taxon>
    </lineage>
</organism>
<keyword evidence="2" id="KW-0966">Cell projection</keyword>
<dbReference type="Pfam" id="PF13585">
    <property type="entry name" value="CHU_C"/>
    <property type="match status" value="1"/>
</dbReference>
<keyword evidence="1" id="KW-0732">Signal</keyword>